<keyword evidence="5" id="KW-0539">Nucleus</keyword>
<evidence type="ECO:0000256" key="4">
    <source>
        <dbReference type="ARBA" id="ARBA00023163"/>
    </source>
</evidence>
<dbReference type="Proteomes" id="UP000238350">
    <property type="component" value="Unassembled WGS sequence"/>
</dbReference>
<dbReference type="GO" id="GO:0046695">
    <property type="term" value="C:SLIK (SAGA-like) complex"/>
    <property type="evidence" value="ECO:0007669"/>
    <property type="project" value="InterPro"/>
</dbReference>
<dbReference type="PANTHER" id="PTHR10221:SF9">
    <property type="entry name" value="TRANSCRIPTION INITIATION FACTOR TFIID SUBUNIT 6"/>
    <property type="match status" value="1"/>
</dbReference>
<protein>
    <recommendedName>
        <fullName evidence="6">TBP-associated factor 6</fullName>
    </recommendedName>
    <alternativeName>
        <fullName evidence="7">Transcription initiation factor TFIID subunit 6</fullName>
    </alternativeName>
</protein>
<proteinExistence type="inferred from homology"/>
<dbReference type="InterPro" id="IPR037796">
    <property type="entry name" value="TAF6"/>
</dbReference>
<keyword evidence="10" id="KW-1185">Reference proteome</keyword>
<dbReference type="GO" id="GO:0006325">
    <property type="term" value="P:chromatin organization"/>
    <property type="evidence" value="ECO:0007669"/>
    <property type="project" value="UniProtKB-ARBA"/>
</dbReference>
<comment type="similarity">
    <text evidence="2">Belongs to the TAF6 family.</text>
</comment>
<dbReference type="GeneID" id="36514341"/>
<dbReference type="RefSeq" id="XP_024662918.1">
    <property type="nucleotide sequence ID" value="XM_024807150.1"/>
</dbReference>
<dbReference type="SMART" id="SM00803">
    <property type="entry name" value="TAF"/>
    <property type="match status" value="1"/>
</dbReference>
<keyword evidence="3" id="KW-0805">Transcription regulation</keyword>
<dbReference type="AlphaFoldDB" id="A0A2T0FD95"/>
<dbReference type="InterPro" id="IPR011442">
    <property type="entry name" value="TAF6_C"/>
</dbReference>
<evidence type="ECO:0000313" key="9">
    <source>
        <dbReference type="EMBL" id="PRT52972.1"/>
    </source>
</evidence>
<dbReference type="GO" id="GO:0003713">
    <property type="term" value="F:transcription coactivator activity"/>
    <property type="evidence" value="ECO:0007669"/>
    <property type="project" value="TreeGrafter"/>
</dbReference>
<sequence>MSVKSSYTLWSPADTVKDAAEALGIANLPDEVAKTLAMDIEYRIHEVVEQALKFMIHSKRTTVTAKDISAALRVLNIEPLYGYETGRPVSYKEVPVAAGQTLYYLDNDEEVDFDRLINEPIPKVPREPSFTAHWLAIEGVQPSVPQNPHSGEIKALPPQVRGSQTVHSTTALTHEVDVRPLVKHMISKELQLYFDRVVRALEDEDTKGTALYSLRYDPGLHQLTPYFVQFVQEKISINLKSSLPLLRTMLDVVDALLTNPAIFVEPYVHQIVPSVLTILVAKHVGPEDNEESFEVRAYAASLLRSISQKFSQVYYTLRPRLTRTLLKGFLDVSRPMSSHYGIVVALSALGAEVVRVVILGNIRPWYESVFNNEQASQSDLATKRLQEALVGAFKLLETSPVADKDKMIEQLGEPVTELLLENNLGNILD</sequence>
<dbReference type="EMBL" id="NDIQ01000001">
    <property type="protein sequence ID" value="PRT52972.1"/>
    <property type="molecule type" value="Genomic_DNA"/>
</dbReference>
<dbReference type="GO" id="GO:0046982">
    <property type="term" value="F:protein heterodimerization activity"/>
    <property type="evidence" value="ECO:0007669"/>
    <property type="project" value="InterPro"/>
</dbReference>
<dbReference type="InterPro" id="IPR046344">
    <property type="entry name" value="TAF6_C_sf"/>
</dbReference>
<evidence type="ECO:0000256" key="6">
    <source>
        <dbReference type="ARBA" id="ARBA00076308"/>
    </source>
</evidence>
<comment type="caution">
    <text evidence="9">The sequence shown here is derived from an EMBL/GenBank/DDBJ whole genome shotgun (WGS) entry which is preliminary data.</text>
</comment>
<comment type="subcellular location">
    <subcellularLocation>
        <location evidence="1">Nucleus</location>
    </subcellularLocation>
</comment>
<name>A0A2T0FD95_9ASCO</name>
<dbReference type="InterPro" id="IPR016024">
    <property type="entry name" value="ARM-type_fold"/>
</dbReference>
<dbReference type="FunFam" id="1.10.20.10:FF:000033">
    <property type="entry name" value="Transcription initiation factor TFIID complex subunit"/>
    <property type="match status" value="1"/>
</dbReference>
<dbReference type="Gene3D" id="1.25.40.770">
    <property type="entry name" value="TAF6, C-terminal HEAT repeat domain"/>
    <property type="match status" value="1"/>
</dbReference>
<gene>
    <name evidence="9" type="ORF">B9G98_00592</name>
</gene>
<dbReference type="Pfam" id="PF02969">
    <property type="entry name" value="TAF"/>
    <property type="match status" value="1"/>
</dbReference>
<reference evidence="9 10" key="1">
    <citation type="submission" date="2017-04" db="EMBL/GenBank/DDBJ databases">
        <title>Genome sequencing of [Candida] sorbophila.</title>
        <authorList>
            <person name="Ahn J.O."/>
        </authorList>
    </citation>
    <scope>NUCLEOTIDE SEQUENCE [LARGE SCALE GENOMIC DNA]</scope>
    <source>
        <strain evidence="9 10">DS02</strain>
    </source>
</reference>
<accession>A0A2T0FD95</accession>
<dbReference type="FunFam" id="1.25.40.770:FF:000001">
    <property type="entry name" value="Transcription initiation factor TFIID subunit 6"/>
    <property type="match status" value="1"/>
</dbReference>
<dbReference type="CDD" id="cd22931">
    <property type="entry name" value="HFD_TAF6"/>
    <property type="match status" value="1"/>
</dbReference>
<dbReference type="GO" id="GO:0003743">
    <property type="term" value="F:translation initiation factor activity"/>
    <property type="evidence" value="ECO:0007669"/>
    <property type="project" value="UniProtKB-KW"/>
</dbReference>
<dbReference type="SUPFAM" id="SSF47113">
    <property type="entry name" value="Histone-fold"/>
    <property type="match status" value="1"/>
</dbReference>
<dbReference type="GO" id="GO:0016251">
    <property type="term" value="F:RNA polymerase II general transcription initiation factor activity"/>
    <property type="evidence" value="ECO:0007669"/>
    <property type="project" value="InterPro"/>
</dbReference>
<dbReference type="CDD" id="cd08050">
    <property type="entry name" value="TAF6C"/>
    <property type="match status" value="1"/>
</dbReference>
<organism evidence="9 10">
    <name type="scientific">Wickerhamiella sorbophila</name>
    <dbReference type="NCBI Taxonomy" id="45607"/>
    <lineage>
        <taxon>Eukaryota</taxon>
        <taxon>Fungi</taxon>
        <taxon>Dikarya</taxon>
        <taxon>Ascomycota</taxon>
        <taxon>Saccharomycotina</taxon>
        <taxon>Dipodascomycetes</taxon>
        <taxon>Dipodascales</taxon>
        <taxon>Trichomonascaceae</taxon>
        <taxon>Wickerhamiella</taxon>
    </lineage>
</organism>
<dbReference type="InterPro" id="IPR009072">
    <property type="entry name" value="Histone-fold"/>
</dbReference>
<keyword evidence="9" id="KW-0396">Initiation factor</keyword>
<evidence type="ECO:0000259" key="8">
    <source>
        <dbReference type="SMART" id="SM00803"/>
    </source>
</evidence>
<dbReference type="OrthoDB" id="361039at2759"/>
<dbReference type="PANTHER" id="PTHR10221">
    <property type="entry name" value="TRANSCRIPTION INITIATION FACTOR TFIID SUBUNIT 6"/>
    <property type="match status" value="1"/>
</dbReference>
<dbReference type="InterPro" id="IPR004823">
    <property type="entry name" value="TAF_TATA-bd_Histone-like_dom"/>
</dbReference>
<dbReference type="SUPFAM" id="SSF48371">
    <property type="entry name" value="ARM repeat"/>
    <property type="match status" value="1"/>
</dbReference>
<dbReference type="GO" id="GO:0005669">
    <property type="term" value="C:transcription factor TFIID complex"/>
    <property type="evidence" value="ECO:0007669"/>
    <property type="project" value="InterPro"/>
</dbReference>
<dbReference type="Gene3D" id="1.10.20.10">
    <property type="entry name" value="Histone, subunit A"/>
    <property type="match status" value="1"/>
</dbReference>
<evidence type="ECO:0000256" key="1">
    <source>
        <dbReference type="ARBA" id="ARBA00004123"/>
    </source>
</evidence>
<dbReference type="GO" id="GO:0000124">
    <property type="term" value="C:SAGA complex"/>
    <property type="evidence" value="ECO:0007669"/>
    <property type="project" value="InterPro"/>
</dbReference>
<dbReference type="Pfam" id="PF07571">
    <property type="entry name" value="TAF6_C"/>
    <property type="match status" value="1"/>
</dbReference>
<evidence type="ECO:0000313" key="10">
    <source>
        <dbReference type="Proteomes" id="UP000238350"/>
    </source>
</evidence>
<dbReference type="STRING" id="45607.A0A2T0FD95"/>
<evidence type="ECO:0000256" key="3">
    <source>
        <dbReference type="ARBA" id="ARBA00023015"/>
    </source>
</evidence>
<evidence type="ECO:0000256" key="5">
    <source>
        <dbReference type="ARBA" id="ARBA00023242"/>
    </source>
</evidence>
<keyword evidence="4" id="KW-0804">Transcription</keyword>
<keyword evidence="9" id="KW-0648">Protein biosynthesis</keyword>
<feature type="domain" description="TATA box binding protein associated factor (TAF) histone-like fold" evidence="8">
    <location>
        <begin position="9"/>
        <end position="73"/>
    </location>
</feature>
<evidence type="ECO:0000256" key="2">
    <source>
        <dbReference type="ARBA" id="ARBA00007688"/>
    </source>
</evidence>
<evidence type="ECO:0000256" key="7">
    <source>
        <dbReference type="ARBA" id="ARBA00093655"/>
    </source>
</evidence>
<dbReference type="GO" id="GO:0051123">
    <property type="term" value="P:RNA polymerase II preinitiation complex assembly"/>
    <property type="evidence" value="ECO:0007669"/>
    <property type="project" value="TreeGrafter"/>
</dbReference>